<dbReference type="PATRIC" id="fig|518634.7.peg.1912"/>
<sequence length="55" mass="6593">MHTTFRRKDITYSQYAPRVELYKYFKSCILWASTTRRNRANANGRRRKDHNGSGL</sequence>
<protein>
    <submittedName>
        <fullName evidence="1">Uncharacterized protein</fullName>
    </submittedName>
</protein>
<organism evidence="1 2">
    <name type="scientific">Bifidobacterium breve DSM 20213 = JCM 1192</name>
    <dbReference type="NCBI Taxonomy" id="518634"/>
    <lineage>
        <taxon>Bacteria</taxon>
        <taxon>Bacillati</taxon>
        <taxon>Actinomycetota</taxon>
        <taxon>Actinomycetes</taxon>
        <taxon>Bifidobacteriales</taxon>
        <taxon>Bifidobacteriaceae</taxon>
        <taxon>Bifidobacterium</taxon>
    </lineage>
</organism>
<evidence type="ECO:0000313" key="2">
    <source>
        <dbReference type="Proteomes" id="UP000003191"/>
    </source>
</evidence>
<proteinExistence type="predicted"/>
<gene>
    <name evidence="1" type="ORF">BIFBRE_04988</name>
</gene>
<dbReference type="EMBL" id="ACCG02000016">
    <property type="protein sequence ID" value="EFE88309.1"/>
    <property type="molecule type" value="Genomic_DNA"/>
</dbReference>
<dbReference type="HOGENOM" id="CLU_3022814_0_0_11"/>
<accession>D4BS96</accession>
<dbReference type="AlphaFoldDB" id="D4BS96"/>
<comment type="caution">
    <text evidence="1">The sequence shown here is derived from an EMBL/GenBank/DDBJ whole genome shotgun (WGS) entry which is preliminary data.</text>
</comment>
<keyword evidence="2" id="KW-1185">Reference proteome</keyword>
<name>D4BS96_BIFBR</name>
<dbReference type="Proteomes" id="UP000003191">
    <property type="component" value="Unassembled WGS sequence"/>
</dbReference>
<evidence type="ECO:0000313" key="1">
    <source>
        <dbReference type="EMBL" id="EFE88309.1"/>
    </source>
</evidence>
<reference evidence="1 2" key="1">
    <citation type="submission" date="2010-02" db="EMBL/GenBank/DDBJ databases">
        <authorList>
            <person name="Weinstock G."/>
            <person name="Sodergren E."/>
            <person name="Clifton S."/>
            <person name="Fulton L."/>
            <person name="Fulton B."/>
            <person name="Courtney L."/>
            <person name="Fronick C."/>
            <person name="Harrison M."/>
            <person name="Strong C."/>
            <person name="Farmer C."/>
            <person name="Delahaunty K."/>
            <person name="Markovic C."/>
            <person name="Hall O."/>
            <person name="Minx P."/>
            <person name="Tomlinson C."/>
            <person name="Mitreva M."/>
            <person name="Nelson J."/>
            <person name="Hou S."/>
            <person name="Wollam A."/>
            <person name="Pepin K.H."/>
            <person name="Johnson M."/>
            <person name="Bhonagiri V."/>
            <person name="Zhang X."/>
            <person name="Suruliraj S."/>
            <person name="Warren W."/>
            <person name="Chinwalla A."/>
            <person name="Mardis E.R."/>
            <person name="Wilson R.K."/>
        </authorList>
    </citation>
    <scope>NUCLEOTIDE SEQUENCE [LARGE SCALE GENOMIC DNA]</scope>
    <source>
        <strain evidence="1 2">DSM 20213</strain>
    </source>
</reference>